<name>A0A841JLH9_9SPHI</name>
<sequence>MKTNFYIIICLFLITITGCKKNTITQLSQPATGAQLRYAQAIPGLPAVDEYVNGTKISPQQNVGLTDNLKPTSVITGIAYPSAFNTAVQFGGLYPGGTSVNYALVATGNATIKIATSTPVPALVSAQTAAPNTTIASVTQSLAERGTYSLFTIGYPDKPATIFVEDKFPTTDMSKIYVRFGNFIPNSPPLDVTGVYTLIGAPAATTLTPFTSIAAGKLTDFLPIDANTIGTTGYTFQLYLAGTSTKVGAVTKAINMAPGRYYTIMANGLYADYVVGTTGITLKATARPTKPTDPNSLLPEIYYNPPGISYFTTK</sequence>
<dbReference type="Pfam" id="PF14344">
    <property type="entry name" value="DUF4397"/>
    <property type="match status" value="1"/>
</dbReference>
<protein>
    <recommendedName>
        <fullName evidence="1">DUF4397 domain-containing protein</fullName>
    </recommendedName>
</protein>
<dbReference type="PROSITE" id="PS51257">
    <property type="entry name" value="PROKAR_LIPOPROTEIN"/>
    <property type="match status" value="1"/>
</dbReference>
<reference evidence="2 3" key="1">
    <citation type="submission" date="2020-08" db="EMBL/GenBank/DDBJ databases">
        <title>Genomic Encyclopedia of Type Strains, Phase IV (KMG-V): Genome sequencing to study the core and pangenomes of soil and plant-associated prokaryotes.</title>
        <authorList>
            <person name="Whitman W."/>
        </authorList>
    </citation>
    <scope>NUCLEOTIDE SEQUENCE [LARGE SCALE GENOMIC DNA]</scope>
    <source>
        <strain evidence="2 3">MP601</strain>
    </source>
</reference>
<feature type="domain" description="DUF4397" evidence="1">
    <location>
        <begin position="34"/>
        <end position="193"/>
    </location>
</feature>
<evidence type="ECO:0000313" key="3">
    <source>
        <dbReference type="Proteomes" id="UP000548326"/>
    </source>
</evidence>
<dbReference type="RefSeq" id="WP_183589838.1">
    <property type="nucleotide sequence ID" value="NZ_JACHCA010000022.1"/>
</dbReference>
<organism evidence="2 3">
    <name type="scientific">Mucilaginibacter lappiensis</name>
    <dbReference type="NCBI Taxonomy" id="354630"/>
    <lineage>
        <taxon>Bacteria</taxon>
        <taxon>Pseudomonadati</taxon>
        <taxon>Bacteroidota</taxon>
        <taxon>Sphingobacteriia</taxon>
        <taxon>Sphingobacteriales</taxon>
        <taxon>Sphingobacteriaceae</taxon>
        <taxon>Mucilaginibacter</taxon>
    </lineage>
</organism>
<gene>
    <name evidence="2" type="ORF">HDF22_005465</name>
</gene>
<dbReference type="AlphaFoldDB" id="A0A841JLH9"/>
<proteinExistence type="predicted"/>
<evidence type="ECO:0000259" key="1">
    <source>
        <dbReference type="Pfam" id="PF14344"/>
    </source>
</evidence>
<dbReference type="InterPro" id="IPR025510">
    <property type="entry name" value="DUF4397"/>
</dbReference>
<comment type="caution">
    <text evidence="2">The sequence shown here is derived from an EMBL/GenBank/DDBJ whole genome shotgun (WGS) entry which is preliminary data.</text>
</comment>
<dbReference type="EMBL" id="JACHCA010000022">
    <property type="protein sequence ID" value="MBB6131314.1"/>
    <property type="molecule type" value="Genomic_DNA"/>
</dbReference>
<accession>A0A841JLH9</accession>
<evidence type="ECO:0000313" key="2">
    <source>
        <dbReference type="EMBL" id="MBB6131314.1"/>
    </source>
</evidence>
<dbReference type="Proteomes" id="UP000548326">
    <property type="component" value="Unassembled WGS sequence"/>
</dbReference>